<evidence type="ECO:0000313" key="7">
    <source>
        <dbReference type="EMBL" id="MBW4468501.1"/>
    </source>
</evidence>
<reference evidence="7" key="2">
    <citation type="journal article" date="2022" name="Microbiol. Resour. Announc.">
        <title>Metagenome Sequencing to Explore Phylogenomics of Terrestrial Cyanobacteria.</title>
        <authorList>
            <person name="Ward R.D."/>
            <person name="Stajich J.E."/>
            <person name="Johansen J.R."/>
            <person name="Huntemann M."/>
            <person name="Clum A."/>
            <person name="Foster B."/>
            <person name="Foster B."/>
            <person name="Roux S."/>
            <person name="Palaniappan K."/>
            <person name="Varghese N."/>
            <person name="Mukherjee S."/>
            <person name="Reddy T.B.K."/>
            <person name="Daum C."/>
            <person name="Copeland A."/>
            <person name="Chen I.A."/>
            <person name="Ivanova N.N."/>
            <person name="Kyrpides N.C."/>
            <person name="Shapiro N."/>
            <person name="Eloe-Fadrosh E.A."/>
            <person name="Pietrasiak N."/>
        </authorList>
    </citation>
    <scope>NUCLEOTIDE SEQUENCE</scope>
    <source>
        <strain evidence="7">GSE-TBD4-15B</strain>
    </source>
</reference>
<keyword evidence="2" id="KW-0812">Transmembrane</keyword>
<keyword evidence="5" id="KW-0998">Cell outer membrane</keyword>
<dbReference type="EMBL" id="JAHHHV010000090">
    <property type="protein sequence ID" value="MBW4468501.1"/>
    <property type="molecule type" value="Genomic_DNA"/>
</dbReference>
<evidence type="ECO:0000256" key="1">
    <source>
        <dbReference type="ARBA" id="ARBA00004370"/>
    </source>
</evidence>
<dbReference type="InterPro" id="IPR000184">
    <property type="entry name" value="Bac_surfAg_D15"/>
</dbReference>
<organism evidence="7 8">
    <name type="scientific">Pegethrix bostrychoides GSE-TBD4-15B</name>
    <dbReference type="NCBI Taxonomy" id="2839662"/>
    <lineage>
        <taxon>Bacteria</taxon>
        <taxon>Bacillati</taxon>
        <taxon>Cyanobacteriota</taxon>
        <taxon>Cyanophyceae</taxon>
        <taxon>Oculatellales</taxon>
        <taxon>Oculatellaceae</taxon>
        <taxon>Pegethrix</taxon>
    </lineage>
</organism>
<dbReference type="GO" id="GO:0019867">
    <property type="term" value="C:outer membrane"/>
    <property type="evidence" value="ECO:0007669"/>
    <property type="project" value="InterPro"/>
</dbReference>
<comment type="caution">
    <text evidence="7">The sequence shown here is derived from an EMBL/GenBank/DDBJ whole genome shotgun (WGS) entry which is preliminary data.</text>
</comment>
<evidence type="ECO:0000256" key="5">
    <source>
        <dbReference type="ARBA" id="ARBA00023237"/>
    </source>
</evidence>
<name>A0A951PF48_9CYAN</name>
<evidence type="ECO:0000313" key="8">
    <source>
        <dbReference type="Proteomes" id="UP000707356"/>
    </source>
</evidence>
<accession>A0A951PF48</accession>
<sequence length="603" mass="64090">MNLRQGACYGAFQVGLLSSSLLAGLGFAELRLAGVSWGMPLPEEISGEISGAASAPLDSLPVNSEHLTSGSTGDIAGDIAGDLTSDITSVAQPDVTASTQAADLLKPPADTAVAQVQPEIERQQDAQDTEDLRVPTGQGETIAEIELRYVDRDGQPIEGNTRPEIITRNFDLQPGDRYDPVLAEADLARVVALTAIQDASIQLEPAADPAQVVMVYQLREASTITFYPGNEVALPSVLRGITLPPPVRTVPLRLNGIQLPGSVQLRNIGGIDQSLTLGVLLGDQADGFDLTFANPWILGTDHFSYALNFQGIGYLNPTFNAGDEVELPTGNTDFWERRVGGGIQIVQNPTPELGWAAGLSYEQISMREALTGSRLFTRDREGNRLVLSDDGIDSLLTINATLNYDSRNDVGFPTAGNRVQLGLDQSIPIGDASILYTRPTANFVQYLPLSFITVDGTPSTLLLNLQGGTLLGDTPPYEAFVLGGSSSVRGFGTGELGSPQTYLQASLEYRAPFAALRIEPVLLQEALGDRVLFAANAFVDYGTGFGTQTFITGEPGVVRDKPGSGFGFGLGLLATSNVGLMRLEAGISDRGDFSAYFTIGDRF</sequence>
<reference evidence="7" key="1">
    <citation type="submission" date="2021-05" db="EMBL/GenBank/DDBJ databases">
        <authorList>
            <person name="Pietrasiak N."/>
            <person name="Ward R."/>
            <person name="Stajich J.E."/>
            <person name="Kurbessoian T."/>
        </authorList>
    </citation>
    <scope>NUCLEOTIDE SEQUENCE</scope>
    <source>
        <strain evidence="7">GSE-TBD4-15B</strain>
    </source>
</reference>
<dbReference type="Gene3D" id="2.40.160.50">
    <property type="entry name" value="membrane protein fhac: a member of the omp85/tpsb transporter family"/>
    <property type="match status" value="1"/>
</dbReference>
<proteinExistence type="predicted"/>
<dbReference type="Proteomes" id="UP000707356">
    <property type="component" value="Unassembled WGS sequence"/>
</dbReference>
<evidence type="ECO:0000259" key="6">
    <source>
        <dbReference type="Pfam" id="PF01103"/>
    </source>
</evidence>
<dbReference type="Pfam" id="PF01103">
    <property type="entry name" value="Omp85"/>
    <property type="match status" value="1"/>
</dbReference>
<keyword evidence="4" id="KW-0472">Membrane</keyword>
<evidence type="ECO:0000256" key="2">
    <source>
        <dbReference type="ARBA" id="ARBA00022692"/>
    </source>
</evidence>
<dbReference type="AlphaFoldDB" id="A0A951PF48"/>
<dbReference type="PANTHER" id="PTHR12815">
    <property type="entry name" value="SORTING AND ASSEMBLY MACHINERY SAMM50 PROTEIN FAMILY MEMBER"/>
    <property type="match status" value="1"/>
</dbReference>
<dbReference type="InterPro" id="IPR039910">
    <property type="entry name" value="D15-like"/>
</dbReference>
<comment type="subcellular location">
    <subcellularLocation>
        <location evidence="1">Membrane</location>
    </subcellularLocation>
</comment>
<dbReference type="Gene3D" id="3.10.20.310">
    <property type="entry name" value="membrane protein fhac"/>
    <property type="match status" value="1"/>
</dbReference>
<protein>
    <submittedName>
        <fullName evidence="7">BamA/TamA family outer membrane protein</fullName>
    </submittedName>
</protein>
<dbReference type="PANTHER" id="PTHR12815:SF47">
    <property type="entry name" value="TRANSLOCATION AND ASSEMBLY MODULE SUBUNIT TAMA"/>
    <property type="match status" value="1"/>
</dbReference>
<feature type="domain" description="Bacterial surface antigen (D15)" evidence="6">
    <location>
        <begin position="267"/>
        <end position="603"/>
    </location>
</feature>
<keyword evidence="3" id="KW-0732">Signal</keyword>
<evidence type="ECO:0000256" key="3">
    <source>
        <dbReference type="ARBA" id="ARBA00022729"/>
    </source>
</evidence>
<evidence type="ECO:0000256" key="4">
    <source>
        <dbReference type="ARBA" id="ARBA00023136"/>
    </source>
</evidence>
<gene>
    <name evidence="7" type="ORF">KME07_24000</name>
</gene>